<evidence type="ECO:0000313" key="2">
    <source>
        <dbReference type="EMBL" id="BCZ45278.1"/>
    </source>
</evidence>
<dbReference type="RefSeq" id="WP_224036889.1">
    <property type="nucleotide sequence ID" value="NZ_AP024849.1"/>
</dbReference>
<feature type="compositionally biased region" description="Basic and acidic residues" evidence="1">
    <location>
        <begin position="77"/>
        <end position="97"/>
    </location>
</feature>
<feature type="region of interest" description="Disordered" evidence="1">
    <location>
        <begin position="74"/>
        <end position="115"/>
    </location>
</feature>
<dbReference type="EMBL" id="AP024849">
    <property type="protein sequence ID" value="BCZ45278.1"/>
    <property type="molecule type" value="Genomic_DNA"/>
</dbReference>
<name>A0ABN6IWK2_9CLOT</name>
<gene>
    <name evidence="2" type="ORF">psyc5s11_13450</name>
</gene>
<reference evidence="3" key="1">
    <citation type="submission" date="2021-07" db="EMBL/GenBank/DDBJ databases">
        <title>Complete genome sequencing of a Clostridium isolate.</title>
        <authorList>
            <person name="Ueki A."/>
            <person name="Tonouchi A."/>
        </authorList>
    </citation>
    <scope>NUCLEOTIDE SEQUENCE [LARGE SCALE GENOMIC DNA]</scope>
    <source>
        <strain evidence="3">C5S11</strain>
    </source>
</reference>
<sequence>MKIEINNKFTKNEFYKTMVEEEKQDFLEIIKKLQVQQGKKYSVYTIAAKIARGENVSCEELEYIKQNAPSLLAAAKEQNREREKTEREENSTSKEAKSTNQVDNNSKSVDENSTKTDVNLADIDNNNSVSALLNKIIIG</sequence>
<protein>
    <submittedName>
        <fullName evidence="2">Uncharacterized protein</fullName>
    </submittedName>
</protein>
<feature type="compositionally biased region" description="Polar residues" evidence="1">
    <location>
        <begin position="98"/>
        <end position="107"/>
    </location>
</feature>
<keyword evidence="3" id="KW-1185">Reference proteome</keyword>
<dbReference type="Proteomes" id="UP000824633">
    <property type="component" value="Chromosome"/>
</dbReference>
<accession>A0ABN6IWK2</accession>
<evidence type="ECO:0000313" key="3">
    <source>
        <dbReference type="Proteomes" id="UP000824633"/>
    </source>
</evidence>
<proteinExistence type="predicted"/>
<organism evidence="2 3">
    <name type="scientific">Clostridium gelidum</name>
    <dbReference type="NCBI Taxonomy" id="704125"/>
    <lineage>
        <taxon>Bacteria</taxon>
        <taxon>Bacillati</taxon>
        <taxon>Bacillota</taxon>
        <taxon>Clostridia</taxon>
        <taxon>Eubacteriales</taxon>
        <taxon>Clostridiaceae</taxon>
        <taxon>Clostridium</taxon>
    </lineage>
</organism>
<evidence type="ECO:0000256" key="1">
    <source>
        <dbReference type="SAM" id="MobiDB-lite"/>
    </source>
</evidence>